<organism evidence="3 4">
    <name type="scientific">Aegilops tauschii subsp. strangulata</name>
    <name type="common">Goatgrass</name>
    <dbReference type="NCBI Taxonomy" id="200361"/>
    <lineage>
        <taxon>Eukaryota</taxon>
        <taxon>Viridiplantae</taxon>
        <taxon>Streptophyta</taxon>
        <taxon>Embryophyta</taxon>
        <taxon>Tracheophyta</taxon>
        <taxon>Spermatophyta</taxon>
        <taxon>Magnoliopsida</taxon>
        <taxon>Liliopsida</taxon>
        <taxon>Poales</taxon>
        <taxon>Poaceae</taxon>
        <taxon>BOP clade</taxon>
        <taxon>Pooideae</taxon>
        <taxon>Triticodae</taxon>
        <taxon>Triticeae</taxon>
        <taxon>Triticinae</taxon>
        <taxon>Aegilops</taxon>
    </lineage>
</organism>
<dbReference type="Gramene" id="AET2Gv20409500.10">
    <property type="protein sequence ID" value="AET2Gv20409500.10"/>
    <property type="gene ID" value="AET2Gv20409500"/>
</dbReference>
<dbReference type="Gramene" id="AET2Gv20409500.11">
    <property type="protein sequence ID" value="AET2Gv20409500.11"/>
    <property type="gene ID" value="AET2Gv20409500"/>
</dbReference>
<accession>A0A453B8H5</accession>
<evidence type="ECO:0000313" key="3">
    <source>
        <dbReference type="EnsemblPlants" id="AET2Gv20409500.11"/>
    </source>
</evidence>
<evidence type="ECO:0000313" key="4">
    <source>
        <dbReference type="Proteomes" id="UP000015105"/>
    </source>
</evidence>
<feature type="transmembrane region" description="Helical" evidence="2">
    <location>
        <begin position="54"/>
        <end position="72"/>
    </location>
</feature>
<protein>
    <submittedName>
        <fullName evidence="3">Uncharacterized protein</fullName>
    </submittedName>
</protein>
<feature type="compositionally biased region" description="Polar residues" evidence="1">
    <location>
        <begin position="27"/>
        <end position="37"/>
    </location>
</feature>
<dbReference type="Proteomes" id="UP000015105">
    <property type="component" value="Chromosome 2D"/>
</dbReference>
<keyword evidence="2" id="KW-0472">Membrane</keyword>
<reference evidence="3" key="4">
    <citation type="submission" date="2019-03" db="UniProtKB">
        <authorList>
            <consortium name="EnsemblPlants"/>
        </authorList>
    </citation>
    <scope>IDENTIFICATION</scope>
</reference>
<reference evidence="4" key="2">
    <citation type="journal article" date="2017" name="Nat. Plants">
        <title>The Aegilops tauschii genome reveals multiple impacts of transposons.</title>
        <authorList>
            <person name="Zhao G."/>
            <person name="Zou C."/>
            <person name="Li K."/>
            <person name="Wang K."/>
            <person name="Li T."/>
            <person name="Gao L."/>
            <person name="Zhang X."/>
            <person name="Wang H."/>
            <person name="Yang Z."/>
            <person name="Liu X."/>
            <person name="Jiang W."/>
            <person name="Mao L."/>
            <person name="Kong X."/>
            <person name="Jiao Y."/>
            <person name="Jia J."/>
        </authorList>
    </citation>
    <scope>NUCLEOTIDE SEQUENCE [LARGE SCALE GENOMIC DNA]</scope>
    <source>
        <strain evidence="4">cv. AL8/78</strain>
    </source>
</reference>
<feature type="region of interest" description="Disordered" evidence="1">
    <location>
        <begin position="1"/>
        <end position="49"/>
    </location>
</feature>
<feature type="transmembrane region" description="Helical" evidence="2">
    <location>
        <begin position="92"/>
        <end position="115"/>
    </location>
</feature>
<dbReference type="AlphaFoldDB" id="A0A453B8H5"/>
<evidence type="ECO:0000256" key="1">
    <source>
        <dbReference type="SAM" id="MobiDB-lite"/>
    </source>
</evidence>
<dbReference type="EnsemblPlants" id="AET2Gv20409500.10">
    <property type="protein sequence ID" value="AET2Gv20409500.10"/>
    <property type="gene ID" value="AET2Gv20409500"/>
</dbReference>
<reference evidence="3" key="3">
    <citation type="journal article" date="2017" name="Nature">
        <title>Genome sequence of the progenitor of the wheat D genome Aegilops tauschii.</title>
        <authorList>
            <person name="Luo M.C."/>
            <person name="Gu Y.Q."/>
            <person name="Puiu D."/>
            <person name="Wang H."/>
            <person name="Twardziok S.O."/>
            <person name="Deal K.R."/>
            <person name="Huo N."/>
            <person name="Zhu T."/>
            <person name="Wang L."/>
            <person name="Wang Y."/>
            <person name="McGuire P.E."/>
            <person name="Liu S."/>
            <person name="Long H."/>
            <person name="Ramasamy R.K."/>
            <person name="Rodriguez J.C."/>
            <person name="Van S.L."/>
            <person name="Yuan L."/>
            <person name="Wang Z."/>
            <person name="Xia Z."/>
            <person name="Xiao L."/>
            <person name="Anderson O.D."/>
            <person name="Ouyang S."/>
            <person name="Liang Y."/>
            <person name="Zimin A.V."/>
            <person name="Pertea G."/>
            <person name="Qi P."/>
            <person name="Bennetzen J.L."/>
            <person name="Dai X."/>
            <person name="Dawson M.W."/>
            <person name="Muller H.G."/>
            <person name="Kugler K."/>
            <person name="Rivarola-Duarte L."/>
            <person name="Spannagl M."/>
            <person name="Mayer K.F.X."/>
            <person name="Lu F.H."/>
            <person name="Bevan M.W."/>
            <person name="Leroy P."/>
            <person name="Li P."/>
            <person name="You F.M."/>
            <person name="Sun Q."/>
            <person name="Liu Z."/>
            <person name="Lyons E."/>
            <person name="Wicker T."/>
            <person name="Salzberg S.L."/>
            <person name="Devos K.M."/>
            <person name="Dvorak J."/>
        </authorList>
    </citation>
    <scope>NUCLEOTIDE SEQUENCE [LARGE SCALE GENOMIC DNA]</scope>
    <source>
        <strain evidence="3">cv. AL8/78</strain>
    </source>
</reference>
<dbReference type="EnsemblPlants" id="AET2Gv20409500.11">
    <property type="protein sequence ID" value="AET2Gv20409500.11"/>
    <property type="gene ID" value="AET2Gv20409500"/>
</dbReference>
<name>A0A453B8H5_AEGTS</name>
<reference evidence="4" key="1">
    <citation type="journal article" date="2014" name="Science">
        <title>Ancient hybridizations among the ancestral genomes of bread wheat.</title>
        <authorList>
            <consortium name="International Wheat Genome Sequencing Consortium,"/>
            <person name="Marcussen T."/>
            <person name="Sandve S.R."/>
            <person name="Heier L."/>
            <person name="Spannagl M."/>
            <person name="Pfeifer M."/>
            <person name="Jakobsen K.S."/>
            <person name="Wulff B.B."/>
            <person name="Steuernagel B."/>
            <person name="Mayer K.F."/>
            <person name="Olsen O.A."/>
        </authorList>
    </citation>
    <scope>NUCLEOTIDE SEQUENCE [LARGE SCALE GENOMIC DNA]</scope>
    <source>
        <strain evidence="4">cv. AL8/78</strain>
    </source>
</reference>
<proteinExistence type="predicted"/>
<keyword evidence="2" id="KW-1133">Transmembrane helix</keyword>
<sequence>MEYRRVKDQESYDAVSQKDIESPDGRSLSSTAATSPLGTAAGSKGKNSWKQKSIVTIALTLLTSSQAILIVWSKRAGKYEYSVTTANFSVRVLSFLLVIVGSGASPFVLLNLFIYV</sequence>
<keyword evidence="4" id="KW-1185">Reference proteome</keyword>
<reference evidence="3" key="5">
    <citation type="journal article" date="2021" name="G3 (Bethesda)">
        <title>Aegilops tauschii genome assembly Aet v5.0 features greater sequence contiguity and improved annotation.</title>
        <authorList>
            <person name="Wang L."/>
            <person name="Zhu T."/>
            <person name="Rodriguez J.C."/>
            <person name="Deal K.R."/>
            <person name="Dubcovsky J."/>
            <person name="McGuire P.E."/>
            <person name="Lux T."/>
            <person name="Spannagl M."/>
            <person name="Mayer K.F.X."/>
            <person name="Baldrich P."/>
            <person name="Meyers B.C."/>
            <person name="Huo N."/>
            <person name="Gu Y.Q."/>
            <person name="Zhou H."/>
            <person name="Devos K.M."/>
            <person name="Bennetzen J.L."/>
            <person name="Unver T."/>
            <person name="Budak H."/>
            <person name="Gulick P.J."/>
            <person name="Galiba G."/>
            <person name="Kalapos B."/>
            <person name="Nelson D.R."/>
            <person name="Li P."/>
            <person name="You F.M."/>
            <person name="Luo M.C."/>
            <person name="Dvorak J."/>
        </authorList>
    </citation>
    <scope>NUCLEOTIDE SEQUENCE [LARGE SCALE GENOMIC DNA]</scope>
    <source>
        <strain evidence="3">cv. AL8/78</strain>
    </source>
</reference>
<evidence type="ECO:0000256" key="2">
    <source>
        <dbReference type="SAM" id="Phobius"/>
    </source>
</evidence>
<feature type="compositionally biased region" description="Basic and acidic residues" evidence="1">
    <location>
        <begin position="1"/>
        <end position="24"/>
    </location>
</feature>
<keyword evidence="2" id="KW-0812">Transmembrane</keyword>